<dbReference type="STRING" id="1182545.A0A072P4I0"/>
<dbReference type="InterPro" id="IPR011990">
    <property type="entry name" value="TPR-like_helical_dom_sf"/>
</dbReference>
<reference evidence="1 2" key="1">
    <citation type="submission" date="2013-03" db="EMBL/GenBank/DDBJ databases">
        <title>The Genome Sequence of Exophiala aquamarina CBS 119918.</title>
        <authorList>
            <consortium name="The Broad Institute Genomics Platform"/>
            <person name="Cuomo C."/>
            <person name="de Hoog S."/>
            <person name="Gorbushina A."/>
            <person name="Walker B."/>
            <person name="Young S.K."/>
            <person name="Zeng Q."/>
            <person name="Gargeya S."/>
            <person name="Fitzgerald M."/>
            <person name="Haas B."/>
            <person name="Abouelleil A."/>
            <person name="Allen A.W."/>
            <person name="Alvarado L."/>
            <person name="Arachchi H.M."/>
            <person name="Berlin A.M."/>
            <person name="Chapman S.B."/>
            <person name="Gainer-Dewar J."/>
            <person name="Goldberg J."/>
            <person name="Griggs A."/>
            <person name="Gujja S."/>
            <person name="Hansen M."/>
            <person name="Howarth C."/>
            <person name="Imamovic A."/>
            <person name="Ireland A."/>
            <person name="Larimer J."/>
            <person name="McCowan C."/>
            <person name="Murphy C."/>
            <person name="Pearson M."/>
            <person name="Poon T.W."/>
            <person name="Priest M."/>
            <person name="Roberts A."/>
            <person name="Saif S."/>
            <person name="Shea T."/>
            <person name="Sisk P."/>
            <person name="Sykes S."/>
            <person name="Wortman J."/>
            <person name="Nusbaum C."/>
            <person name="Birren B."/>
        </authorList>
    </citation>
    <scope>NUCLEOTIDE SEQUENCE [LARGE SCALE GENOMIC DNA]</scope>
    <source>
        <strain evidence="1 2">CBS 119918</strain>
    </source>
</reference>
<dbReference type="RefSeq" id="XP_013256758.1">
    <property type="nucleotide sequence ID" value="XM_013401304.1"/>
</dbReference>
<dbReference type="OrthoDB" id="21416at2759"/>
<dbReference type="PANTHER" id="PTHR10039">
    <property type="entry name" value="AMELOGENIN"/>
    <property type="match status" value="1"/>
</dbReference>
<dbReference type="Proteomes" id="UP000027920">
    <property type="component" value="Unassembled WGS sequence"/>
</dbReference>
<organism evidence="1 2">
    <name type="scientific">Exophiala aquamarina CBS 119918</name>
    <dbReference type="NCBI Taxonomy" id="1182545"/>
    <lineage>
        <taxon>Eukaryota</taxon>
        <taxon>Fungi</taxon>
        <taxon>Dikarya</taxon>
        <taxon>Ascomycota</taxon>
        <taxon>Pezizomycotina</taxon>
        <taxon>Eurotiomycetes</taxon>
        <taxon>Chaetothyriomycetidae</taxon>
        <taxon>Chaetothyriales</taxon>
        <taxon>Herpotrichiellaceae</taxon>
        <taxon>Exophiala</taxon>
    </lineage>
</organism>
<dbReference type="VEuPathDB" id="FungiDB:A1O9_09963"/>
<dbReference type="GeneID" id="25284871"/>
<accession>A0A072P4I0</accession>
<dbReference type="HOGENOM" id="CLU_008416_1_0_1"/>
<dbReference type="PANTHER" id="PTHR10039:SF14">
    <property type="entry name" value="NACHT DOMAIN-CONTAINING PROTEIN"/>
    <property type="match status" value="1"/>
</dbReference>
<dbReference type="Gene3D" id="1.25.40.10">
    <property type="entry name" value="Tetratricopeptide repeat domain"/>
    <property type="match status" value="2"/>
</dbReference>
<sequence length="740" mass="84884">MMNKDKIQHDVKLYAKSRISRCLCLQNIGSQILDRIPQDYFESFLATKLLFDELEAAETTEDQMEILAQTPPSLFEYFDRLWVREELALPARNKKRRLEIFSMVVAAREPLSVDELSHFLALDTSRNALQSYHKLNDPLKTVERLCRPFVVFVDGKVEIAHPPMKEYLWQRLAQEKDPNLTLAEKCLSKLSEEPFASVRYAASLQRKHLLPHGLLNDRKIGLSEDDETSYKYAALHWPEHTTAINDPPDSFILKLSDFILSVAAVTWSEELVDIKGGSEATTINVQIDVRTQMMDWAHCLPPPKRSKVPVREFFVAAHERLRQKLTEDGEDHLLPYLPAVRLGQFYSIGGMSDDDFRKAYDYKKIVVDGYTRILGKHSPLTLKARTTWVNEFFSRQLIAEAETELLEIARIQKEVSGGESLPYLEALQLLGSAQYCLTKFGNAFISLEESGKGLFRLLGNEKWAYQVNDLYKGWVLERQGATESALKMYNSILQNWAPIGGEKNGLSLMARTSLGSVYRKQHEYLHARDNLLFAWEARQKLFSINSNTTVDSGIQLATTLREMNHYEDALELLNQVEMSTIFKDDFERECQVTHLRALIKLDQGESREPIDDLTRVVDETVGDKRNQNNRECLWVRTTLADALKHDGRYSEAQMLFSEIVEPIPSDLGSHALNDDLNDEPEPPTQLAIAEEALRRVKRRDQAGAEELLRQNGLQWVRQQDFWIRQGGPPTDTAWMKAVDH</sequence>
<evidence type="ECO:0000313" key="1">
    <source>
        <dbReference type="EMBL" id="KEF54168.1"/>
    </source>
</evidence>
<comment type="caution">
    <text evidence="1">The sequence shown here is derived from an EMBL/GenBank/DDBJ whole genome shotgun (WGS) entry which is preliminary data.</text>
</comment>
<keyword evidence="2" id="KW-1185">Reference proteome</keyword>
<evidence type="ECO:0000313" key="2">
    <source>
        <dbReference type="Proteomes" id="UP000027920"/>
    </source>
</evidence>
<proteinExistence type="predicted"/>
<name>A0A072P4I0_9EURO</name>
<protein>
    <recommendedName>
        <fullName evidence="3">MalT-like TPR region domain-containing protein</fullName>
    </recommendedName>
</protein>
<dbReference type="SUPFAM" id="SSF48452">
    <property type="entry name" value="TPR-like"/>
    <property type="match status" value="1"/>
</dbReference>
<dbReference type="AlphaFoldDB" id="A0A072P4I0"/>
<evidence type="ECO:0008006" key="3">
    <source>
        <dbReference type="Google" id="ProtNLM"/>
    </source>
</evidence>
<dbReference type="EMBL" id="AMGV01000011">
    <property type="protein sequence ID" value="KEF54168.1"/>
    <property type="molecule type" value="Genomic_DNA"/>
</dbReference>
<gene>
    <name evidence="1" type="ORF">A1O9_09963</name>
</gene>